<dbReference type="PROSITE" id="PS51755">
    <property type="entry name" value="OMPR_PHOB"/>
    <property type="match status" value="1"/>
</dbReference>
<keyword evidence="1 2" id="KW-0238">DNA-binding</keyword>
<dbReference type="InterPro" id="IPR011990">
    <property type="entry name" value="TPR-like_helical_dom_sf"/>
</dbReference>
<gene>
    <name evidence="5" type="ORF">V3391_15635</name>
</gene>
<reference evidence="5 6" key="1">
    <citation type="submission" date="2024-01" db="EMBL/GenBank/DDBJ databases">
        <title>Novel species of the genus Luteimonas isolated from rivers.</title>
        <authorList>
            <person name="Lu H."/>
        </authorList>
    </citation>
    <scope>NUCLEOTIDE SEQUENCE [LARGE SCALE GENOMIC DNA]</scope>
    <source>
        <strain evidence="5 6">SMYT11W</strain>
    </source>
</reference>
<evidence type="ECO:0000256" key="1">
    <source>
        <dbReference type="ARBA" id="ARBA00023125"/>
    </source>
</evidence>
<name>A0ABU7WJC0_9GAMM</name>
<dbReference type="SMART" id="SM00862">
    <property type="entry name" value="Trans_reg_C"/>
    <property type="match status" value="1"/>
</dbReference>
<dbReference type="Gene3D" id="1.25.40.10">
    <property type="entry name" value="Tetratricopeptide repeat domain"/>
    <property type="match status" value="1"/>
</dbReference>
<dbReference type="InterPro" id="IPR001867">
    <property type="entry name" value="OmpR/PhoB-type_DNA-bd"/>
</dbReference>
<feature type="transmembrane region" description="Helical" evidence="3">
    <location>
        <begin position="140"/>
        <end position="160"/>
    </location>
</feature>
<dbReference type="SUPFAM" id="SSF48452">
    <property type="entry name" value="TPR-like"/>
    <property type="match status" value="2"/>
</dbReference>
<dbReference type="PANTHER" id="PTHR47691">
    <property type="entry name" value="REGULATOR-RELATED"/>
    <property type="match status" value="1"/>
</dbReference>
<accession>A0ABU7WJC0</accession>
<keyword evidence="6" id="KW-1185">Reference proteome</keyword>
<keyword evidence="3" id="KW-0812">Transmembrane</keyword>
<dbReference type="InterPro" id="IPR016032">
    <property type="entry name" value="Sig_transdc_resp-reg_C-effctor"/>
</dbReference>
<evidence type="ECO:0000259" key="4">
    <source>
        <dbReference type="PROSITE" id="PS51755"/>
    </source>
</evidence>
<evidence type="ECO:0000256" key="3">
    <source>
        <dbReference type="SAM" id="Phobius"/>
    </source>
</evidence>
<dbReference type="Pfam" id="PF00486">
    <property type="entry name" value="Trans_reg_C"/>
    <property type="match status" value="1"/>
</dbReference>
<dbReference type="CDD" id="cd00383">
    <property type="entry name" value="trans_reg_C"/>
    <property type="match status" value="1"/>
</dbReference>
<protein>
    <submittedName>
        <fullName evidence="5">Winged helix-turn-helix domain-containing protein</fullName>
    </submittedName>
</protein>
<feature type="domain" description="OmpR/PhoB-type" evidence="4">
    <location>
        <begin position="2"/>
        <end position="100"/>
    </location>
</feature>
<dbReference type="InterPro" id="IPR036388">
    <property type="entry name" value="WH-like_DNA-bd_sf"/>
</dbReference>
<comment type="caution">
    <text evidence="5">The sequence shown here is derived from an EMBL/GenBank/DDBJ whole genome shotgun (WGS) entry which is preliminary data.</text>
</comment>
<organism evidence="5 6">
    <name type="scientific">Luteimonas flava</name>
    <dbReference type="NCBI Taxonomy" id="3115822"/>
    <lineage>
        <taxon>Bacteria</taxon>
        <taxon>Pseudomonadati</taxon>
        <taxon>Pseudomonadota</taxon>
        <taxon>Gammaproteobacteria</taxon>
        <taxon>Lysobacterales</taxon>
        <taxon>Lysobacteraceae</taxon>
        <taxon>Luteimonas</taxon>
    </lineage>
</organism>
<feature type="DNA-binding region" description="OmpR/PhoB-type" evidence="2">
    <location>
        <begin position="2"/>
        <end position="100"/>
    </location>
</feature>
<sequence length="778" mass="84559">MPNAYRFSESLLDFDARELRRDGVVVVVPARVFACLQYLLEHRERAVSRDELAMAIFARDNVSDAQLSQIILRARRAVGDDGQEQRVIRTVPSFGFRWVAEVTPVAVAQVAPPAPASDVAAPASPVGEPVPTAPARRGRLLSAIAVLVSLALLAAAAWWWTTARPRPDAAPQPGAGAFIVLPTELDQTADIAWARLGLMDFIGDRLRRAGLPVAASESVLSLMHAHDGERIEPARLRDEVAGDWVVHSRAMRRGSGWRVEITAEGRDDASRHAYGEHADLVRAADQACGRLLAALGRDATGPDVDAGLSERLQRAQAALLSNELDAARRILAEAPPAQRNDPGLRLRLAQVDFRAGLYPKVRDEVERLLRIEAADTPLFRAQVLLLRAGIDRRLDHRVAAERDYTEVLTLVGPAGDIVLRGDALNGRGMVRSLLGHYDGALEDLGQARILAVRTGDPLAVARVDASLGFLEKVRGRPAQAAEYIARTLGEFRRFGAIYELVSMSVALAETQLLLLQPDDARASIEQAWALRARISDPSQLTNIALGRAEAMVRQGAFAAAESMLGADAAGPTLNSDLHRADALRIEMAWRRGDPAAAVRIADRVLARWNPEARAERLFRVRWMRHQAALEADLPLRADDAPRPASDDTGYAWDWLLVAMTAQAQDRDADAGHAYRVAVARAEQDGVPEEVAQAVYAGTTWLLAHDDRAEATALVGRIAPWARQDFDLALLQTRLLHAIGQVDAWSIALQDAKRLAGERAIPAALQTSPALPPRGAADL</sequence>
<evidence type="ECO:0000313" key="6">
    <source>
        <dbReference type="Proteomes" id="UP001358324"/>
    </source>
</evidence>
<dbReference type="Proteomes" id="UP001358324">
    <property type="component" value="Unassembled WGS sequence"/>
</dbReference>
<dbReference type="RefSeq" id="WP_332079354.1">
    <property type="nucleotide sequence ID" value="NZ_JAZHBM010000003.1"/>
</dbReference>
<dbReference type="Gene3D" id="1.10.10.10">
    <property type="entry name" value="Winged helix-like DNA-binding domain superfamily/Winged helix DNA-binding domain"/>
    <property type="match status" value="1"/>
</dbReference>
<evidence type="ECO:0000313" key="5">
    <source>
        <dbReference type="EMBL" id="MEF3083648.1"/>
    </source>
</evidence>
<dbReference type="SUPFAM" id="SSF46894">
    <property type="entry name" value="C-terminal effector domain of the bipartite response regulators"/>
    <property type="match status" value="1"/>
</dbReference>
<proteinExistence type="predicted"/>
<evidence type="ECO:0000256" key="2">
    <source>
        <dbReference type="PROSITE-ProRule" id="PRU01091"/>
    </source>
</evidence>
<dbReference type="EMBL" id="JAZHBM010000003">
    <property type="protein sequence ID" value="MEF3083648.1"/>
    <property type="molecule type" value="Genomic_DNA"/>
</dbReference>
<dbReference type="PANTHER" id="PTHR47691:SF3">
    <property type="entry name" value="HTH-TYPE TRANSCRIPTIONAL REGULATOR RV0890C-RELATED"/>
    <property type="match status" value="1"/>
</dbReference>
<keyword evidence="3" id="KW-1133">Transmembrane helix</keyword>
<keyword evidence="3" id="KW-0472">Membrane</keyword>